<sequence>MHFEQCEVDILYQVLQEHTEGESWVSILKKYNSQVPEKRKRSSSSLQGKCRLMGFKIPGRQKRKCKERQRSDRSAERSQETNHADTPLWQQNVSEQFLNSLAPFVSLPQHYIQPWYPLGPDENADHIYWDPHIWSTVLDWSSFDEYPTGNDVVFPAEVVAEADYFPKNLSCD</sequence>
<dbReference type="EMBL" id="ML987219">
    <property type="protein sequence ID" value="KAF2240350.1"/>
    <property type="molecule type" value="Genomic_DNA"/>
</dbReference>
<gene>
    <name evidence="2" type="ORF">BU26DRAFT_572846</name>
</gene>
<keyword evidence="3" id="KW-1185">Reference proteome</keyword>
<dbReference type="RefSeq" id="XP_033675354.1">
    <property type="nucleotide sequence ID" value="XM_033834280.1"/>
</dbReference>
<evidence type="ECO:0000313" key="3">
    <source>
        <dbReference type="Proteomes" id="UP000800094"/>
    </source>
</evidence>
<feature type="compositionally biased region" description="Basic and acidic residues" evidence="1">
    <location>
        <begin position="68"/>
        <end position="83"/>
    </location>
</feature>
<organism evidence="2 3">
    <name type="scientific">Trematosphaeria pertusa</name>
    <dbReference type="NCBI Taxonomy" id="390896"/>
    <lineage>
        <taxon>Eukaryota</taxon>
        <taxon>Fungi</taxon>
        <taxon>Dikarya</taxon>
        <taxon>Ascomycota</taxon>
        <taxon>Pezizomycotina</taxon>
        <taxon>Dothideomycetes</taxon>
        <taxon>Pleosporomycetidae</taxon>
        <taxon>Pleosporales</taxon>
        <taxon>Massarineae</taxon>
        <taxon>Trematosphaeriaceae</taxon>
        <taxon>Trematosphaeria</taxon>
    </lineage>
</organism>
<feature type="region of interest" description="Disordered" evidence="1">
    <location>
        <begin position="60"/>
        <end position="86"/>
    </location>
</feature>
<protein>
    <submittedName>
        <fullName evidence="2">Uncharacterized protein</fullName>
    </submittedName>
</protein>
<accession>A0A6A6HSE2</accession>
<dbReference type="GeneID" id="54587610"/>
<evidence type="ECO:0000256" key="1">
    <source>
        <dbReference type="SAM" id="MobiDB-lite"/>
    </source>
</evidence>
<reference evidence="2" key="1">
    <citation type="journal article" date="2020" name="Stud. Mycol.">
        <title>101 Dothideomycetes genomes: a test case for predicting lifestyles and emergence of pathogens.</title>
        <authorList>
            <person name="Haridas S."/>
            <person name="Albert R."/>
            <person name="Binder M."/>
            <person name="Bloem J."/>
            <person name="Labutti K."/>
            <person name="Salamov A."/>
            <person name="Andreopoulos B."/>
            <person name="Baker S."/>
            <person name="Barry K."/>
            <person name="Bills G."/>
            <person name="Bluhm B."/>
            <person name="Cannon C."/>
            <person name="Castanera R."/>
            <person name="Culley D."/>
            <person name="Daum C."/>
            <person name="Ezra D."/>
            <person name="Gonzalez J."/>
            <person name="Henrissat B."/>
            <person name="Kuo A."/>
            <person name="Liang C."/>
            <person name="Lipzen A."/>
            <person name="Lutzoni F."/>
            <person name="Magnuson J."/>
            <person name="Mondo S."/>
            <person name="Nolan M."/>
            <person name="Ohm R."/>
            <person name="Pangilinan J."/>
            <person name="Park H.-J."/>
            <person name="Ramirez L."/>
            <person name="Alfaro M."/>
            <person name="Sun H."/>
            <person name="Tritt A."/>
            <person name="Yoshinaga Y."/>
            <person name="Zwiers L.-H."/>
            <person name="Turgeon B."/>
            <person name="Goodwin S."/>
            <person name="Spatafora J."/>
            <person name="Crous P."/>
            <person name="Grigoriev I."/>
        </authorList>
    </citation>
    <scope>NUCLEOTIDE SEQUENCE</scope>
    <source>
        <strain evidence="2">CBS 122368</strain>
    </source>
</reference>
<dbReference type="AlphaFoldDB" id="A0A6A6HSE2"/>
<name>A0A6A6HSE2_9PLEO</name>
<evidence type="ECO:0000313" key="2">
    <source>
        <dbReference type="EMBL" id="KAF2240350.1"/>
    </source>
</evidence>
<dbReference type="Proteomes" id="UP000800094">
    <property type="component" value="Unassembled WGS sequence"/>
</dbReference>
<proteinExistence type="predicted"/>